<sequence>AMFDSKPMTPSSRSSKSLASTASTYTVHEAIECVGFGRFQIIMSILAGFAWMADSMEVMLLSLLTPALVCEWGITPAQ</sequence>
<dbReference type="EMBL" id="BTSX01000004">
    <property type="protein sequence ID" value="GMS97566.1"/>
    <property type="molecule type" value="Genomic_DNA"/>
</dbReference>
<accession>A0AAV5TTG0</accession>
<gene>
    <name evidence="7" type="ORF">PENTCL1PPCAC_19741</name>
</gene>
<keyword evidence="2" id="KW-0813">Transport</keyword>
<dbReference type="GO" id="GO:0016020">
    <property type="term" value="C:membrane"/>
    <property type="evidence" value="ECO:0007669"/>
    <property type="project" value="UniProtKB-SubCell"/>
</dbReference>
<evidence type="ECO:0000313" key="7">
    <source>
        <dbReference type="EMBL" id="GMS97566.1"/>
    </source>
</evidence>
<reference evidence="7" key="1">
    <citation type="submission" date="2023-10" db="EMBL/GenBank/DDBJ databases">
        <title>Genome assembly of Pristionchus species.</title>
        <authorList>
            <person name="Yoshida K."/>
            <person name="Sommer R.J."/>
        </authorList>
    </citation>
    <scope>NUCLEOTIDE SEQUENCE</scope>
    <source>
        <strain evidence="7">RS0144</strain>
    </source>
</reference>
<feature type="non-terminal residue" evidence="7">
    <location>
        <position position="1"/>
    </location>
</feature>
<evidence type="ECO:0000256" key="5">
    <source>
        <dbReference type="ARBA" id="ARBA00023136"/>
    </source>
</evidence>
<evidence type="ECO:0000256" key="6">
    <source>
        <dbReference type="SAM" id="MobiDB-lite"/>
    </source>
</evidence>
<name>A0AAV5TTG0_9BILA</name>
<keyword evidence="5" id="KW-0472">Membrane</keyword>
<evidence type="ECO:0000313" key="8">
    <source>
        <dbReference type="Proteomes" id="UP001432027"/>
    </source>
</evidence>
<evidence type="ECO:0000256" key="4">
    <source>
        <dbReference type="ARBA" id="ARBA00022989"/>
    </source>
</evidence>
<proteinExistence type="predicted"/>
<dbReference type="Proteomes" id="UP001432027">
    <property type="component" value="Unassembled WGS sequence"/>
</dbReference>
<feature type="compositionally biased region" description="Low complexity" evidence="6">
    <location>
        <begin position="9"/>
        <end position="20"/>
    </location>
</feature>
<dbReference type="PANTHER" id="PTHR23511">
    <property type="entry name" value="SYNAPTIC VESICLE GLYCOPROTEIN 2"/>
    <property type="match status" value="1"/>
</dbReference>
<evidence type="ECO:0000256" key="1">
    <source>
        <dbReference type="ARBA" id="ARBA00004141"/>
    </source>
</evidence>
<feature type="region of interest" description="Disordered" evidence="6">
    <location>
        <begin position="1"/>
        <end position="20"/>
    </location>
</feature>
<comment type="caution">
    <text evidence="7">The sequence shown here is derived from an EMBL/GenBank/DDBJ whole genome shotgun (WGS) entry which is preliminary data.</text>
</comment>
<dbReference type="AlphaFoldDB" id="A0AAV5TTG0"/>
<keyword evidence="8" id="KW-1185">Reference proteome</keyword>
<organism evidence="7 8">
    <name type="scientific">Pristionchus entomophagus</name>
    <dbReference type="NCBI Taxonomy" id="358040"/>
    <lineage>
        <taxon>Eukaryota</taxon>
        <taxon>Metazoa</taxon>
        <taxon>Ecdysozoa</taxon>
        <taxon>Nematoda</taxon>
        <taxon>Chromadorea</taxon>
        <taxon>Rhabditida</taxon>
        <taxon>Rhabditina</taxon>
        <taxon>Diplogasteromorpha</taxon>
        <taxon>Diplogasteroidea</taxon>
        <taxon>Neodiplogasteridae</taxon>
        <taxon>Pristionchus</taxon>
    </lineage>
</organism>
<evidence type="ECO:0000256" key="3">
    <source>
        <dbReference type="ARBA" id="ARBA00022692"/>
    </source>
</evidence>
<dbReference type="PANTHER" id="PTHR23511:SF5">
    <property type="entry name" value="MAJOR FACILITATOR-TYPE TRANSPORTER HXNZ-RELATED"/>
    <property type="match status" value="1"/>
</dbReference>
<keyword evidence="4" id="KW-1133">Transmembrane helix</keyword>
<protein>
    <submittedName>
        <fullName evidence="7">Uncharacterized protein</fullName>
    </submittedName>
</protein>
<evidence type="ECO:0000256" key="2">
    <source>
        <dbReference type="ARBA" id="ARBA00022448"/>
    </source>
</evidence>
<keyword evidence="3" id="KW-0812">Transmembrane</keyword>
<feature type="non-terminal residue" evidence="7">
    <location>
        <position position="78"/>
    </location>
</feature>
<comment type="subcellular location">
    <subcellularLocation>
        <location evidence="1">Membrane</location>
        <topology evidence="1">Multi-pass membrane protein</topology>
    </subcellularLocation>
</comment>